<gene>
    <name evidence="1" type="ORF">DYE48_17720</name>
</gene>
<name>A0A3E0J216_9BACI</name>
<dbReference type="EMBL" id="QUAE01000021">
    <property type="protein sequence ID" value="REJ06968.1"/>
    <property type="molecule type" value="Genomic_DNA"/>
</dbReference>
<protein>
    <submittedName>
        <fullName evidence="1">Uncharacterized protein</fullName>
    </submittedName>
</protein>
<accession>A0A3E0J216</accession>
<dbReference type="Proteomes" id="UP000256305">
    <property type="component" value="Unassembled WGS sequence"/>
</dbReference>
<reference evidence="1 2" key="1">
    <citation type="submission" date="2018-08" db="EMBL/GenBank/DDBJ databases">
        <title>Genome sequence of Halobacillus trueperi KCTC 3686.</title>
        <authorList>
            <person name="Cho K.H."/>
            <person name="Kwak M.-J."/>
            <person name="Kim B.-Y."/>
            <person name="Chun J."/>
        </authorList>
    </citation>
    <scope>NUCLEOTIDE SEQUENCE [LARGE SCALE GENOMIC DNA]</scope>
    <source>
        <strain evidence="1 2">KCTC 3686</strain>
    </source>
</reference>
<proteinExistence type="predicted"/>
<comment type="caution">
    <text evidence="1">The sequence shown here is derived from an EMBL/GenBank/DDBJ whole genome shotgun (WGS) entry which is preliminary data.</text>
</comment>
<sequence length="106" mass="12275">MEDAPSWYRGSFLTYIEWGGWEAARLPREWIDWRDPAERSSRRLAVIPAGKRVASQPPLTHNMATKPENISKLSLPQSEAYIEYEKKRPGGWTLLFDLLLMINDLS</sequence>
<dbReference type="AlphaFoldDB" id="A0A3E0J216"/>
<keyword evidence="2" id="KW-1185">Reference proteome</keyword>
<evidence type="ECO:0000313" key="1">
    <source>
        <dbReference type="EMBL" id="REJ06968.1"/>
    </source>
</evidence>
<evidence type="ECO:0000313" key="2">
    <source>
        <dbReference type="Proteomes" id="UP000256305"/>
    </source>
</evidence>
<organism evidence="1 2">
    <name type="scientific">Halobacillus trueperi</name>
    <dbReference type="NCBI Taxonomy" id="156205"/>
    <lineage>
        <taxon>Bacteria</taxon>
        <taxon>Bacillati</taxon>
        <taxon>Bacillota</taxon>
        <taxon>Bacilli</taxon>
        <taxon>Bacillales</taxon>
        <taxon>Bacillaceae</taxon>
        <taxon>Halobacillus</taxon>
    </lineage>
</organism>